<protein>
    <recommendedName>
        <fullName evidence="4">NfeD-like C-terminal, partner-binding</fullName>
    </recommendedName>
</protein>
<feature type="transmembrane region" description="Helical" evidence="1">
    <location>
        <begin position="26"/>
        <end position="49"/>
    </location>
</feature>
<name>A0A1I3Q0G5_9RHOB</name>
<dbReference type="AlphaFoldDB" id="A0A1I3Q0G5"/>
<keyword evidence="1" id="KW-0812">Transmembrane</keyword>
<evidence type="ECO:0000313" key="3">
    <source>
        <dbReference type="Proteomes" id="UP000199110"/>
    </source>
</evidence>
<dbReference type="STRING" id="390807.SAMN04488095_2362"/>
<keyword evidence="1" id="KW-0472">Membrane</keyword>
<keyword evidence="3" id="KW-1185">Reference proteome</keyword>
<dbReference type="Proteomes" id="UP000199110">
    <property type="component" value="Unassembled WGS sequence"/>
</dbReference>
<evidence type="ECO:0008006" key="4">
    <source>
        <dbReference type="Google" id="ProtNLM"/>
    </source>
</evidence>
<dbReference type="RefSeq" id="WP_092780715.1">
    <property type="nucleotide sequence ID" value="NZ_FORA01000003.1"/>
</dbReference>
<accession>A0A1I3Q0G5</accession>
<dbReference type="EMBL" id="FORA01000003">
    <property type="protein sequence ID" value="SFJ26977.1"/>
    <property type="molecule type" value="Genomic_DNA"/>
</dbReference>
<sequence length="94" mass="9643">MWAAWWIWALTAVVLAILEVVAPTYILLGFAIGAGVVSLGLLTGLLGGLAASAYGAAWLLVLFAVLSGVAWAGLRAVFGPPGGSVKTFDKDIND</sequence>
<proteinExistence type="predicted"/>
<keyword evidence="1" id="KW-1133">Transmembrane helix</keyword>
<gene>
    <name evidence="2" type="ORF">SAMN04488095_2362</name>
</gene>
<feature type="transmembrane region" description="Helical" evidence="1">
    <location>
        <begin position="56"/>
        <end position="78"/>
    </location>
</feature>
<evidence type="ECO:0000313" key="2">
    <source>
        <dbReference type="EMBL" id="SFJ26977.1"/>
    </source>
</evidence>
<dbReference type="OrthoDB" id="7745385at2"/>
<organism evidence="2 3">
    <name type="scientific">Jannaschia pohangensis</name>
    <dbReference type="NCBI Taxonomy" id="390807"/>
    <lineage>
        <taxon>Bacteria</taxon>
        <taxon>Pseudomonadati</taxon>
        <taxon>Pseudomonadota</taxon>
        <taxon>Alphaproteobacteria</taxon>
        <taxon>Rhodobacterales</taxon>
        <taxon>Roseobacteraceae</taxon>
        <taxon>Jannaschia</taxon>
    </lineage>
</organism>
<evidence type="ECO:0000256" key="1">
    <source>
        <dbReference type="SAM" id="Phobius"/>
    </source>
</evidence>
<reference evidence="2 3" key="1">
    <citation type="submission" date="2016-10" db="EMBL/GenBank/DDBJ databases">
        <authorList>
            <person name="de Groot N.N."/>
        </authorList>
    </citation>
    <scope>NUCLEOTIDE SEQUENCE [LARGE SCALE GENOMIC DNA]</scope>
    <source>
        <strain evidence="2 3">DSM 19073</strain>
    </source>
</reference>